<dbReference type="Gene3D" id="1.10.443.10">
    <property type="entry name" value="Intergrase catalytic core"/>
    <property type="match status" value="1"/>
</dbReference>
<proteinExistence type="inferred from homology"/>
<dbReference type="InterPro" id="IPR004107">
    <property type="entry name" value="Integrase_SAM-like_N"/>
</dbReference>
<dbReference type="Gene3D" id="1.10.150.130">
    <property type="match status" value="1"/>
</dbReference>
<comment type="similarity">
    <text evidence="1">Belongs to the 'phage' integrase family.</text>
</comment>
<dbReference type="InterPro" id="IPR011010">
    <property type="entry name" value="DNA_brk_join_enz"/>
</dbReference>
<dbReference type="InterPro" id="IPR013762">
    <property type="entry name" value="Integrase-like_cat_sf"/>
</dbReference>
<dbReference type="PATRIC" id="fig|1379910.4.peg.951"/>
<dbReference type="GO" id="GO:0015074">
    <property type="term" value="P:DNA integration"/>
    <property type="evidence" value="ECO:0007669"/>
    <property type="project" value="UniProtKB-KW"/>
</dbReference>
<sequence length="475" mass="54555">MYLNPLEHAGKKYIKLWHQPNPLLSKRLKEASWIKYSKTYKCLVMHHTPQAIDLTYTHLQGLAQVNTRYLHRAPRLRPAKSTPVLAAGPMAEPLQKEAELPIVRLQPLLLADGSTVVGLSFKYSKPLYEALKKSRVARWEQVPKCFVVLAGSQALMALQQELAGQAGLWLAQDLPVQDVRLMRQLWEQTYRKDAGYLPCPLPFLEKLLLLNYSRNTLRTYHGLLLRFLNHFKDRGMAAISAYTEEDINAYHRQMVQAGAYSCSFVNQSINAVKFYYQRVLNRHEVQLRNVERPEKPERLPLVLSKQEVARILAATDNLKHRCLLQLLYAGGLRIGEVINLKLTDVQSARNLLLIRGGKGKKDRTTLLSQRLLESLREYYKAYRPKEWLFEGQFGGQYSVESIRNVFRLAMEKAGIKTKATPHTLRHSFATHLLEQGTDLRYIQTLLGHKSSKTTEIYTHITTYAVDKIKSPLDTL</sequence>
<dbReference type="InterPro" id="IPR050090">
    <property type="entry name" value="Tyrosine_recombinase_XerCD"/>
</dbReference>
<dbReference type="KEGG" id="ruf:TH63_04365"/>
<dbReference type="AlphaFoldDB" id="A0A0H4VMP1"/>
<dbReference type="PANTHER" id="PTHR30349">
    <property type="entry name" value="PHAGE INTEGRASE-RELATED"/>
    <property type="match status" value="1"/>
</dbReference>
<keyword evidence="2" id="KW-0229">DNA integration</keyword>
<dbReference type="SUPFAM" id="SSF56349">
    <property type="entry name" value="DNA breaking-rejoining enzymes"/>
    <property type="match status" value="1"/>
</dbReference>
<evidence type="ECO:0000313" key="6">
    <source>
        <dbReference type="EMBL" id="AKQ45039.1"/>
    </source>
</evidence>
<name>A0A0H4VMP1_9BACT</name>
<evidence type="ECO:0000256" key="4">
    <source>
        <dbReference type="ARBA" id="ARBA00023172"/>
    </source>
</evidence>
<dbReference type="EMBL" id="CP010777">
    <property type="protein sequence ID" value="AKQ45039.1"/>
    <property type="molecule type" value="Genomic_DNA"/>
</dbReference>
<dbReference type="Proteomes" id="UP000036458">
    <property type="component" value="Chromosome"/>
</dbReference>
<accession>A0A0H4VMP1</accession>
<dbReference type="InterPro" id="IPR002104">
    <property type="entry name" value="Integrase_catalytic"/>
</dbReference>
<evidence type="ECO:0000256" key="3">
    <source>
        <dbReference type="ARBA" id="ARBA00023125"/>
    </source>
</evidence>
<dbReference type="PROSITE" id="PS51898">
    <property type="entry name" value="TYR_RECOMBINASE"/>
    <property type="match status" value="1"/>
</dbReference>
<dbReference type="GO" id="GO:0003677">
    <property type="term" value="F:DNA binding"/>
    <property type="evidence" value="ECO:0007669"/>
    <property type="project" value="UniProtKB-KW"/>
</dbReference>
<protein>
    <submittedName>
        <fullName evidence="6">Integrase</fullName>
    </submittedName>
</protein>
<feature type="domain" description="Tyr recombinase" evidence="5">
    <location>
        <begin position="298"/>
        <end position="473"/>
    </location>
</feature>
<evidence type="ECO:0000256" key="2">
    <source>
        <dbReference type="ARBA" id="ARBA00022908"/>
    </source>
</evidence>
<reference evidence="6 7" key="1">
    <citation type="submission" date="2015-01" db="EMBL/GenBank/DDBJ databases">
        <title>Rufibacter sp./DG31D/ whole genome sequencing.</title>
        <authorList>
            <person name="Kim M.K."/>
            <person name="Srinivasan S."/>
            <person name="Lee J.-J."/>
        </authorList>
    </citation>
    <scope>NUCLEOTIDE SEQUENCE [LARGE SCALE GENOMIC DNA]</scope>
    <source>
        <strain evidence="6 7">DG31D</strain>
    </source>
</reference>
<dbReference type="InterPro" id="IPR010998">
    <property type="entry name" value="Integrase_recombinase_N"/>
</dbReference>
<evidence type="ECO:0000256" key="1">
    <source>
        <dbReference type="ARBA" id="ARBA00008857"/>
    </source>
</evidence>
<dbReference type="GO" id="GO:0006310">
    <property type="term" value="P:DNA recombination"/>
    <property type="evidence" value="ECO:0007669"/>
    <property type="project" value="UniProtKB-KW"/>
</dbReference>
<keyword evidence="4" id="KW-0233">DNA recombination</keyword>
<evidence type="ECO:0000313" key="7">
    <source>
        <dbReference type="Proteomes" id="UP000036458"/>
    </source>
</evidence>
<organism evidence="6 7">
    <name type="scientific">Rufibacter radiotolerans</name>
    <dbReference type="NCBI Taxonomy" id="1379910"/>
    <lineage>
        <taxon>Bacteria</taxon>
        <taxon>Pseudomonadati</taxon>
        <taxon>Bacteroidota</taxon>
        <taxon>Cytophagia</taxon>
        <taxon>Cytophagales</taxon>
        <taxon>Hymenobacteraceae</taxon>
        <taxon>Rufibacter</taxon>
    </lineage>
</organism>
<dbReference type="Pfam" id="PF13495">
    <property type="entry name" value="Phage_int_SAM_4"/>
    <property type="match status" value="1"/>
</dbReference>
<dbReference type="Pfam" id="PF00589">
    <property type="entry name" value="Phage_integrase"/>
    <property type="match status" value="1"/>
</dbReference>
<evidence type="ECO:0000259" key="5">
    <source>
        <dbReference type="PROSITE" id="PS51898"/>
    </source>
</evidence>
<dbReference type="OrthoDB" id="9801717at2"/>
<keyword evidence="3" id="KW-0238">DNA-binding</keyword>
<dbReference type="PANTHER" id="PTHR30349:SF64">
    <property type="entry name" value="PROPHAGE INTEGRASE INTD-RELATED"/>
    <property type="match status" value="1"/>
</dbReference>
<dbReference type="STRING" id="1379910.TH63_04365"/>
<gene>
    <name evidence="6" type="ORF">TH63_04365</name>
</gene>
<keyword evidence="7" id="KW-1185">Reference proteome</keyword>